<dbReference type="OrthoDB" id="6509812at2759"/>
<feature type="domain" description="PEHE" evidence="2">
    <location>
        <begin position="314"/>
        <end position="444"/>
    </location>
</feature>
<feature type="region of interest" description="Disordered" evidence="1">
    <location>
        <begin position="376"/>
        <end position="412"/>
    </location>
</feature>
<evidence type="ECO:0000256" key="1">
    <source>
        <dbReference type="SAM" id="MobiDB-lite"/>
    </source>
</evidence>
<dbReference type="PANTHER" id="PTHR21656">
    <property type="entry name" value="MALE-SPECIFIC LETHAL-1 PROTEIN"/>
    <property type="match status" value="1"/>
</dbReference>
<feature type="compositionally biased region" description="Polar residues" evidence="1">
    <location>
        <begin position="233"/>
        <end position="250"/>
    </location>
</feature>
<sequence length="454" mass="51144">MMGALPRMAQQNPQERRRPLGVSSASQQELNAATSQTPQRQGPGRPRIIAPVKRPAQPHLAKMAVPPPVKRRRATELIKLSMGTGCFARPVIEFGPRKHRSMTFAALQSEAGGRTVPPVPVTNGKHSISSGTSKLENRRTDIDAVAQDVDGASSDAVHLRGVVVVKKELKTPDEQSTQRLKQEALLAAKDEEIERLRREISRLHRQVAKLEEQVADSDRMRPPRDTSSRNRLEQQLPTVASPSTRVSQADSSEKKTRKNVRLHYSTEHSNGKKASWNESAMEDPLDPIRVPPYTLYKRVLNTEEDIETHQGVGSIEVPSWREKTVEEGSYVCKTGGHVPHEATGDEVYLKRHLKLEMDEKRRKRWDRQWISEQKNFERASRRQARRHSYHTSTPQGASSSFGSQRTYLGSPPRARLGRIVNSLFPSGSRLQMIELGEQVPVVAWGCSVPQFQYR</sequence>
<name>A0A1V9X792_9ACAR</name>
<dbReference type="InParanoid" id="A0A1V9X792"/>
<dbReference type="SUPFAM" id="SSF161270">
    <property type="entry name" value="PspA lactotransferrin-binding region"/>
    <property type="match status" value="1"/>
</dbReference>
<dbReference type="STRING" id="418985.A0A1V9X792"/>
<dbReference type="AlphaFoldDB" id="A0A1V9X792"/>
<feature type="compositionally biased region" description="Polar residues" evidence="1">
    <location>
        <begin position="390"/>
        <end position="407"/>
    </location>
</feature>
<accession>A0A1V9X792</accession>
<dbReference type="GO" id="GO:0072487">
    <property type="term" value="C:MSL complex"/>
    <property type="evidence" value="ECO:0007669"/>
    <property type="project" value="InterPro"/>
</dbReference>
<comment type="caution">
    <text evidence="3">The sequence shown here is derived from an EMBL/GenBank/DDBJ whole genome shotgun (WGS) entry which is preliminary data.</text>
</comment>
<dbReference type="Gene3D" id="6.10.250.3170">
    <property type="match status" value="1"/>
</dbReference>
<feature type="compositionally biased region" description="Polar residues" evidence="1">
    <location>
        <begin position="23"/>
        <end position="40"/>
    </location>
</feature>
<dbReference type="InterPro" id="IPR026711">
    <property type="entry name" value="Msl-1"/>
</dbReference>
<reference evidence="3 4" key="1">
    <citation type="journal article" date="2017" name="Gigascience">
        <title>Draft genome of the honey bee ectoparasitic mite, Tropilaelaps mercedesae, is shaped by the parasitic life history.</title>
        <authorList>
            <person name="Dong X."/>
            <person name="Armstrong S.D."/>
            <person name="Xia D."/>
            <person name="Makepeace B.L."/>
            <person name="Darby A.C."/>
            <person name="Kadowaki T."/>
        </authorList>
    </citation>
    <scope>NUCLEOTIDE SEQUENCE [LARGE SCALE GENOMIC DNA]</scope>
    <source>
        <strain evidence="3">Wuxi-XJTLU</strain>
    </source>
</reference>
<proteinExistence type="predicted"/>
<evidence type="ECO:0000259" key="2">
    <source>
        <dbReference type="PROSITE" id="PS52052"/>
    </source>
</evidence>
<feature type="compositionally biased region" description="Polar residues" evidence="1">
    <location>
        <begin position="124"/>
        <end position="134"/>
    </location>
</feature>
<evidence type="ECO:0000313" key="4">
    <source>
        <dbReference type="Proteomes" id="UP000192247"/>
    </source>
</evidence>
<gene>
    <name evidence="3" type="ORF">BIW11_12300</name>
</gene>
<organism evidence="3 4">
    <name type="scientific">Tropilaelaps mercedesae</name>
    <dbReference type="NCBI Taxonomy" id="418985"/>
    <lineage>
        <taxon>Eukaryota</taxon>
        <taxon>Metazoa</taxon>
        <taxon>Ecdysozoa</taxon>
        <taxon>Arthropoda</taxon>
        <taxon>Chelicerata</taxon>
        <taxon>Arachnida</taxon>
        <taxon>Acari</taxon>
        <taxon>Parasitiformes</taxon>
        <taxon>Mesostigmata</taxon>
        <taxon>Gamasina</taxon>
        <taxon>Dermanyssoidea</taxon>
        <taxon>Laelapidae</taxon>
        <taxon>Tropilaelaps</taxon>
    </lineage>
</organism>
<feature type="region of interest" description="Disordered" evidence="1">
    <location>
        <begin position="111"/>
        <end position="135"/>
    </location>
</feature>
<evidence type="ECO:0000313" key="3">
    <source>
        <dbReference type="EMBL" id="OQR69374.1"/>
    </source>
</evidence>
<dbReference type="Proteomes" id="UP000192247">
    <property type="component" value="Unassembled WGS sequence"/>
</dbReference>
<dbReference type="InterPro" id="IPR029332">
    <property type="entry name" value="PEHE_dom"/>
</dbReference>
<dbReference type="SMART" id="SM01300">
    <property type="entry name" value="PEHE"/>
    <property type="match status" value="1"/>
</dbReference>
<feature type="region of interest" description="Disordered" evidence="1">
    <location>
        <begin position="1"/>
        <end position="68"/>
    </location>
</feature>
<dbReference type="EMBL" id="MNPL01021351">
    <property type="protein sequence ID" value="OQR69374.1"/>
    <property type="molecule type" value="Genomic_DNA"/>
</dbReference>
<feature type="region of interest" description="Disordered" evidence="1">
    <location>
        <begin position="211"/>
        <end position="280"/>
    </location>
</feature>
<dbReference type="PANTHER" id="PTHR21656:SF2">
    <property type="entry name" value="MALE-SPECIFIC LETHAL 1 HOMOLOG"/>
    <property type="match status" value="1"/>
</dbReference>
<dbReference type="PROSITE" id="PS52052">
    <property type="entry name" value="PEHE"/>
    <property type="match status" value="1"/>
</dbReference>
<keyword evidence="4" id="KW-1185">Reference proteome</keyword>
<feature type="compositionally biased region" description="Basic and acidic residues" evidence="1">
    <location>
        <begin position="211"/>
        <end position="232"/>
    </location>
</feature>
<dbReference type="Pfam" id="PF15275">
    <property type="entry name" value="PEHE"/>
    <property type="match status" value="1"/>
</dbReference>
<dbReference type="GO" id="GO:0003682">
    <property type="term" value="F:chromatin binding"/>
    <property type="evidence" value="ECO:0007669"/>
    <property type="project" value="TreeGrafter"/>
</dbReference>
<protein>
    <submittedName>
        <fullName evidence="3">Male-specific lethal 1 1-like</fullName>
    </submittedName>
</protein>